<evidence type="ECO:0000313" key="2">
    <source>
        <dbReference type="Proteomes" id="UP000652760"/>
    </source>
</evidence>
<name>A0ABS1FBI1_9PROT</name>
<proteinExistence type="predicted"/>
<keyword evidence="2" id="KW-1185">Reference proteome</keyword>
<comment type="caution">
    <text evidence="1">The sequence shown here is derived from an EMBL/GenBank/DDBJ whole genome shotgun (WGS) entry which is preliminary data.</text>
</comment>
<reference evidence="2" key="1">
    <citation type="submission" date="2021-01" db="EMBL/GenBank/DDBJ databases">
        <title>Genome public.</title>
        <authorList>
            <person name="Liu C."/>
            <person name="Sun Q."/>
        </authorList>
    </citation>
    <scope>NUCLEOTIDE SEQUENCE [LARGE SCALE GENOMIC DNA]</scope>
    <source>
        <strain evidence="2">YIM B02556</strain>
    </source>
</reference>
<evidence type="ECO:0000313" key="1">
    <source>
        <dbReference type="EMBL" id="MBK1840787.1"/>
    </source>
</evidence>
<gene>
    <name evidence="1" type="ORF">JHL17_25615</name>
</gene>
<dbReference type="SUPFAM" id="SSF52540">
    <property type="entry name" value="P-loop containing nucleoside triphosphate hydrolases"/>
    <property type="match status" value="1"/>
</dbReference>
<protein>
    <submittedName>
        <fullName evidence="1">Sulfotransferase</fullName>
    </submittedName>
</protein>
<dbReference type="EMBL" id="JAENHM010000069">
    <property type="protein sequence ID" value="MBK1840787.1"/>
    <property type="molecule type" value="Genomic_DNA"/>
</dbReference>
<dbReference type="Pfam" id="PF13469">
    <property type="entry name" value="Sulfotransfer_3"/>
    <property type="match status" value="1"/>
</dbReference>
<organism evidence="1 2">
    <name type="scientific">Azospirillum endophyticum</name>
    <dbReference type="NCBI Taxonomy" id="2800326"/>
    <lineage>
        <taxon>Bacteria</taxon>
        <taxon>Pseudomonadati</taxon>
        <taxon>Pseudomonadota</taxon>
        <taxon>Alphaproteobacteria</taxon>
        <taxon>Rhodospirillales</taxon>
        <taxon>Azospirillaceae</taxon>
        <taxon>Azospirillum</taxon>
    </lineage>
</organism>
<dbReference type="RefSeq" id="WP_200197510.1">
    <property type="nucleotide sequence ID" value="NZ_JAENHM010000069.1"/>
</dbReference>
<dbReference type="Gene3D" id="3.40.50.300">
    <property type="entry name" value="P-loop containing nucleotide triphosphate hydrolases"/>
    <property type="match status" value="1"/>
</dbReference>
<sequence length="271" mass="30283">MIEELPTLADWDVVLVCWYPHSGGRWFNRGLLSRHPGIVLNEYFTPWLNHSVDAILGLDKTTQVHKTRSMKGLREEFDIVVRSVEAARRAGLVQYFTDKRAMVTRDAPGRLAAGALPVGSHVGVPDFALLLDILPKLRIIQLIRDPVGCFGSLKTRRELDGDPYHAGASWVQLNAAMRTFFEAPERAAHHRVVRMEDLANDTEGELRRVCNWLGLPFDETMLDGRGEYHGRNEGAEVLSGVTQAETDIIRRITAGEALAYGYIGAPDNRPS</sequence>
<dbReference type="Proteomes" id="UP000652760">
    <property type="component" value="Unassembled WGS sequence"/>
</dbReference>
<dbReference type="InterPro" id="IPR027417">
    <property type="entry name" value="P-loop_NTPase"/>
</dbReference>
<accession>A0ABS1FBI1</accession>